<evidence type="ECO:0000256" key="3">
    <source>
        <dbReference type="ARBA" id="ARBA00022448"/>
    </source>
</evidence>
<keyword evidence="7" id="KW-0597">Phosphoprotein</keyword>
<dbReference type="GO" id="GO:0009523">
    <property type="term" value="C:photosystem II"/>
    <property type="evidence" value="ECO:0007669"/>
    <property type="project" value="UniProtKB-KW"/>
</dbReference>
<dbReference type="PANTHER" id="PTHR33149">
    <property type="entry name" value="PHOTOSYSTEM II PROTEIN D1"/>
    <property type="match status" value="1"/>
</dbReference>
<keyword evidence="16" id="KW-0560">Oxidoreductase</keyword>
<keyword evidence="5" id="KW-0150">Chloroplast</keyword>
<dbReference type="InterPro" id="IPR000484">
    <property type="entry name" value="Photo_RC_L/M"/>
</dbReference>
<evidence type="ECO:0000256" key="10">
    <source>
        <dbReference type="ARBA" id="ARBA00022723"/>
    </source>
</evidence>
<evidence type="ECO:0000256" key="19">
    <source>
        <dbReference type="ARBA" id="ARBA00023136"/>
    </source>
</evidence>
<evidence type="ECO:0000256" key="13">
    <source>
        <dbReference type="ARBA" id="ARBA00022989"/>
    </source>
</evidence>
<reference evidence="23 24" key="1">
    <citation type="submission" date="2013-09" db="EMBL/GenBank/DDBJ databases">
        <title>Corchorus capsularis genome sequencing.</title>
        <authorList>
            <person name="Alam M."/>
            <person name="Haque M.S."/>
            <person name="Islam M.S."/>
            <person name="Emdad E.M."/>
            <person name="Islam M.M."/>
            <person name="Ahmed B."/>
            <person name="Halim A."/>
            <person name="Hossen Q.M.M."/>
            <person name="Hossain M.Z."/>
            <person name="Ahmed R."/>
            <person name="Khan M.M."/>
            <person name="Islam R."/>
            <person name="Rashid M.M."/>
            <person name="Khan S.A."/>
            <person name="Rahman M.S."/>
            <person name="Alam M."/>
        </authorList>
    </citation>
    <scope>NUCLEOTIDE SEQUENCE [LARGE SCALE GENOMIC DNA]</scope>
    <source>
        <strain evidence="24">cv. CVL-1</strain>
        <tissue evidence="23">Whole seedling</tissue>
    </source>
</reference>
<dbReference type="GO" id="GO:0009772">
    <property type="term" value="P:photosynthetic electron transport in photosystem II"/>
    <property type="evidence" value="ECO:0007669"/>
    <property type="project" value="InterPro"/>
</dbReference>
<proteinExistence type="inferred from homology"/>
<keyword evidence="15" id="KW-0157">Chromophore</keyword>
<dbReference type="STRING" id="210143.A0A1R3K3M0"/>
<dbReference type="Gene3D" id="1.20.85.10">
    <property type="entry name" value="Photosystem II protein D1-like"/>
    <property type="match status" value="1"/>
</dbReference>
<evidence type="ECO:0000256" key="16">
    <source>
        <dbReference type="ARBA" id="ARBA00023002"/>
    </source>
</evidence>
<feature type="transmembrane region" description="Helical" evidence="22">
    <location>
        <begin position="109"/>
        <end position="128"/>
    </location>
</feature>
<feature type="compositionally biased region" description="Basic and acidic residues" evidence="21">
    <location>
        <begin position="531"/>
        <end position="550"/>
    </location>
</feature>
<organism evidence="23 24">
    <name type="scientific">Corchorus capsularis</name>
    <name type="common">Jute</name>
    <dbReference type="NCBI Taxonomy" id="210143"/>
    <lineage>
        <taxon>Eukaryota</taxon>
        <taxon>Viridiplantae</taxon>
        <taxon>Streptophyta</taxon>
        <taxon>Embryophyta</taxon>
        <taxon>Tracheophyta</taxon>
        <taxon>Spermatophyta</taxon>
        <taxon>Magnoliopsida</taxon>
        <taxon>eudicotyledons</taxon>
        <taxon>Gunneridae</taxon>
        <taxon>Pentapetalae</taxon>
        <taxon>rosids</taxon>
        <taxon>malvids</taxon>
        <taxon>Malvales</taxon>
        <taxon>Malvaceae</taxon>
        <taxon>Grewioideae</taxon>
        <taxon>Apeibeae</taxon>
        <taxon>Corchorus</taxon>
    </lineage>
</organism>
<keyword evidence="14" id="KW-0007">Acetylation</keyword>
<evidence type="ECO:0000256" key="11">
    <source>
        <dbReference type="ARBA" id="ARBA00022842"/>
    </source>
</evidence>
<dbReference type="Pfam" id="PF00124">
    <property type="entry name" value="Photo_RC"/>
    <property type="match status" value="1"/>
</dbReference>
<evidence type="ECO:0000256" key="8">
    <source>
        <dbReference type="ARBA" id="ARBA00022640"/>
    </source>
</evidence>
<dbReference type="Proteomes" id="UP000188268">
    <property type="component" value="Unassembled WGS sequence"/>
</dbReference>
<dbReference type="GO" id="GO:0046872">
    <property type="term" value="F:metal ion binding"/>
    <property type="evidence" value="ECO:0007669"/>
    <property type="project" value="UniProtKB-KW"/>
</dbReference>
<keyword evidence="19 22" id="KW-0472">Membrane</keyword>
<evidence type="ECO:0000256" key="7">
    <source>
        <dbReference type="ARBA" id="ARBA00022553"/>
    </source>
</evidence>
<feature type="region of interest" description="Disordered" evidence="21">
    <location>
        <begin position="466"/>
        <end position="563"/>
    </location>
</feature>
<evidence type="ECO:0000256" key="22">
    <source>
        <dbReference type="SAM" id="Phobius"/>
    </source>
</evidence>
<dbReference type="PANTHER" id="PTHR33149:SF12">
    <property type="entry name" value="PHOTOSYSTEM II D2 PROTEIN"/>
    <property type="match status" value="1"/>
</dbReference>
<evidence type="ECO:0000256" key="9">
    <source>
        <dbReference type="ARBA" id="ARBA00022692"/>
    </source>
</evidence>
<evidence type="ECO:0000256" key="12">
    <source>
        <dbReference type="ARBA" id="ARBA00022982"/>
    </source>
</evidence>
<protein>
    <submittedName>
        <fullName evidence="23">Photosynthetic reaction centre, L/M</fullName>
    </submittedName>
</protein>
<dbReference type="InterPro" id="IPR036854">
    <property type="entry name" value="Photo_II_D1/D2_sf"/>
</dbReference>
<gene>
    <name evidence="23" type="ORF">CCACVL1_03030</name>
</gene>
<feature type="compositionally biased region" description="Polar residues" evidence="21">
    <location>
        <begin position="517"/>
        <end position="530"/>
    </location>
</feature>
<keyword evidence="9 22" id="KW-0812">Transmembrane</keyword>
<dbReference type="AlphaFoldDB" id="A0A1R3K3M0"/>
<feature type="compositionally biased region" description="Low complexity" evidence="21">
    <location>
        <begin position="500"/>
        <end position="516"/>
    </location>
</feature>
<feature type="region of interest" description="Disordered" evidence="21">
    <location>
        <begin position="422"/>
        <end position="445"/>
    </location>
</feature>
<dbReference type="GO" id="GO:0009535">
    <property type="term" value="C:chloroplast thylakoid membrane"/>
    <property type="evidence" value="ECO:0007669"/>
    <property type="project" value="TreeGrafter"/>
</dbReference>
<feature type="compositionally biased region" description="Polar residues" evidence="21">
    <location>
        <begin position="552"/>
        <end position="563"/>
    </location>
</feature>
<keyword evidence="13 22" id="KW-1133">Transmembrane helix</keyword>
<feature type="transmembrane region" description="Helical" evidence="22">
    <location>
        <begin position="140"/>
        <end position="159"/>
    </location>
</feature>
<evidence type="ECO:0000256" key="17">
    <source>
        <dbReference type="ARBA" id="ARBA00023004"/>
    </source>
</evidence>
<keyword evidence="17" id="KW-0408">Iron</keyword>
<sequence length="563" mass="62154">MIQRVIAKKWTVGVKRGKFPSTGSLLLNDSNFFLYAIGRASLHTNKLKSDLAVPDPQALTLREEWNGTSQLGSYLEGCNFLTAAVSTPANSLSHSLLLLWGPEAQGQSGWFFAPSFGVAAIFRFILFFQGFHNWTLNPFHMMEVAGVLGAALLCAIHGATVENTLFEDGDGANTFRAFNPTQAEETYSMVTANRFWSQIFGVAFSNKRWLHFFMLFVPVTGLWMSALGVVGLALNLRAYDFVSQEIRAAEDPEFETFYTKNILLNEGIRAWMAEKDQPHENLIFPEEVDAQPSIQVRWSKTSYNGIPISYGSSTRHSQDGATGIAKEPLKCVKTRVNGSGASVLNGMVLTFIQWQPVEYEGLTMICFKCGRSGHRECPYVTKKVTPVNENGAPPLEKDKVAAETGKETEDQIQKDFGPWMIAQNRRQRRTPKSTGIKEQQGPGIKGSRYDILSVLEVGEDNGKVPFEIPANSGVNIQPESSHVRQGKEGVGQVGPAQEMSKQQKPKQTSSKPRSQPNAGNQPSKPSNAGKDSTRERNFELRAKLKGKLDNPQKGNGVSTKRGN</sequence>
<keyword evidence="10" id="KW-0479">Metal-binding</keyword>
<evidence type="ECO:0000256" key="2">
    <source>
        <dbReference type="ARBA" id="ARBA00008204"/>
    </source>
</evidence>
<comment type="subcellular location">
    <subcellularLocation>
        <location evidence="1">Membrane</location>
        <topology evidence="1">Multi-pass membrane protein</topology>
    </subcellularLocation>
</comment>
<keyword evidence="11" id="KW-0460">Magnesium</keyword>
<keyword evidence="3" id="KW-0813">Transport</keyword>
<dbReference type="Gramene" id="OMP01689">
    <property type="protein sequence ID" value="OMP01689"/>
    <property type="gene ID" value="CCACVL1_03030"/>
</dbReference>
<keyword evidence="12" id="KW-0249">Electron transport</keyword>
<evidence type="ECO:0000313" key="23">
    <source>
        <dbReference type="EMBL" id="OMP01689.1"/>
    </source>
</evidence>
<keyword evidence="8" id="KW-0934">Plastid</keyword>
<evidence type="ECO:0000256" key="20">
    <source>
        <dbReference type="ARBA" id="ARBA00023276"/>
    </source>
</evidence>
<keyword evidence="20" id="KW-0604">Photosystem II</keyword>
<name>A0A1R3K3M0_COCAP</name>
<comment type="similarity">
    <text evidence="2">Belongs to the reaction center PufL/M/PsbA/D family.</text>
</comment>
<dbReference type="FunFam" id="1.20.85.10:FF:000003">
    <property type="entry name" value="Photosystem II D2 protein, putative"/>
    <property type="match status" value="1"/>
</dbReference>
<evidence type="ECO:0000256" key="6">
    <source>
        <dbReference type="ARBA" id="ARBA00022531"/>
    </source>
</evidence>
<keyword evidence="4" id="KW-0148">Chlorophyll</keyword>
<evidence type="ECO:0000313" key="24">
    <source>
        <dbReference type="Proteomes" id="UP000188268"/>
    </source>
</evidence>
<dbReference type="SUPFAM" id="SSF81483">
    <property type="entry name" value="Bacterial photosystem II reaction centre, L and M subunits"/>
    <property type="match status" value="1"/>
</dbReference>
<accession>A0A1R3K3M0</accession>
<evidence type="ECO:0000256" key="21">
    <source>
        <dbReference type="SAM" id="MobiDB-lite"/>
    </source>
</evidence>
<keyword evidence="24" id="KW-1185">Reference proteome</keyword>
<comment type="caution">
    <text evidence="23">The sequence shown here is derived from an EMBL/GenBank/DDBJ whole genome shotgun (WGS) entry which is preliminary data.</text>
</comment>
<evidence type="ECO:0000256" key="18">
    <source>
        <dbReference type="ARBA" id="ARBA00023078"/>
    </source>
</evidence>
<dbReference type="EMBL" id="AWWV01006367">
    <property type="protein sequence ID" value="OMP01689.1"/>
    <property type="molecule type" value="Genomic_DNA"/>
</dbReference>
<feature type="transmembrane region" description="Helical" evidence="22">
    <location>
        <begin position="209"/>
        <end position="234"/>
    </location>
</feature>
<evidence type="ECO:0000256" key="1">
    <source>
        <dbReference type="ARBA" id="ARBA00004141"/>
    </source>
</evidence>
<dbReference type="GO" id="GO:0016168">
    <property type="term" value="F:chlorophyll binding"/>
    <property type="evidence" value="ECO:0007669"/>
    <property type="project" value="UniProtKB-KW"/>
</dbReference>
<evidence type="ECO:0000256" key="14">
    <source>
        <dbReference type="ARBA" id="ARBA00022990"/>
    </source>
</evidence>
<evidence type="ECO:0000256" key="15">
    <source>
        <dbReference type="ARBA" id="ARBA00022991"/>
    </source>
</evidence>
<dbReference type="InterPro" id="IPR055266">
    <property type="entry name" value="D1/D2"/>
</dbReference>
<dbReference type="GO" id="GO:0016491">
    <property type="term" value="F:oxidoreductase activity"/>
    <property type="evidence" value="ECO:0007669"/>
    <property type="project" value="UniProtKB-KW"/>
</dbReference>
<dbReference type="OrthoDB" id="1924410at2759"/>
<keyword evidence="18" id="KW-0793">Thylakoid</keyword>
<keyword evidence="6" id="KW-0602">Photosynthesis</keyword>
<evidence type="ECO:0000256" key="5">
    <source>
        <dbReference type="ARBA" id="ARBA00022528"/>
    </source>
</evidence>
<evidence type="ECO:0000256" key="4">
    <source>
        <dbReference type="ARBA" id="ARBA00022494"/>
    </source>
</evidence>